<dbReference type="PATRIC" id="fig|989403.3.peg.2704"/>
<dbReference type="EMBL" id="LMCB01000017">
    <property type="protein sequence ID" value="KZL19020.1"/>
    <property type="molecule type" value="Genomic_DNA"/>
</dbReference>
<evidence type="ECO:0000313" key="9">
    <source>
        <dbReference type="Proteomes" id="UP000076577"/>
    </source>
</evidence>
<comment type="similarity">
    <text evidence="2">Belongs to the Rht family.</text>
</comment>
<dbReference type="PANTHER" id="PTHR30086:SF14">
    <property type="entry name" value="HOMOSERINE_HOMOSERINE LACTONE EFFLUX PROTEIN"/>
    <property type="match status" value="1"/>
</dbReference>
<feature type="transmembrane region" description="Helical" evidence="7">
    <location>
        <begin position="71"/>
        <end position="93"/>
    </location>
</feature>
<gene>
    <name evidence="8" type="primary">rhtB_8</name>
    <name evidence="8" type="ORF">PsAD2_02539</name>
</gene>
<evidence type="ECO:0000256" key="4">
    <source>
        <dbReference type="ARBA" id="ARBA00022692"/>
    </source>
</evidence>
<keyword evidence="4 7" id="KW-0812">Transmembrane</keyword>
<dbReference type="RefSeq" id="WP_068006305.1">
    <property type="nucleotide sequence ID" value="NZ_FOFM01000001.1"/>
</dbReference>
<dbReference type="Proteomes" id="UP000076577">
    <property type="component" value="Unassembled WGS sequence"/>
</dbReference>
<feature type="transmembrane region" description="Helical" evidence="7">
    <location>
        <begin position="6"/>
        <end position="28"/>
    </location>
</feature>
<organism evidence="8 9">
    <name type="scientific">Pseudovibrio axinellae</name>
    <dbReference type="NCBI Taxonomy" id="989403"/>
    <lineage>
        <taxon>Bacteria</taxon>
        <taxon>Pseudomonadati</taxon>
        <taxon>Pseudomonadota</taxon>
        <taxon>Alphaproteobacteria</taxon>
        <taxon>Hyphomicrobiales</taxon>
        <taxon>Stappiaceae</taxon>
        <taxon>Pseudovibrio</taxon>
    </lineage>
</organism>
<dbReference type="PIRSF" id="PIRSF006324">
    <property type="entry name" value="LeuE"/>
    <property type="match status" value="1"/>
</dbReference>
<reference evidence="8 9" key="1">
    <citation type="journal article" date="2016" name="Front. Microbiol.">
        <title>Comparative Genomic Analysis Reveals a Diverse Repertoire of Genes Involved in Prokaryote-Eukaryote Interactions within the Pseudovibrio Genus.</title>
        <authorList>
            <person name="Romano S."/>
            <person name="Fernandez-Guerra A."/>
            <person name="Reen F.J."/>
            <person name="Glockner F.O."/>
            <person name="Crowley S.P."/>
            <person name="O'Sullivan O."/>
            <person name="Cotter P.D."/>
            <person name="Adams C."/>
            <person name="Dobson A.D."/>
            <person name="O'Gara F."/>
        </authorList>
    </citation>
    <scope>NUCLEOTIDE SEQUENCE [LARGE SCALE GENOMIC DNA]</scope>
    <source>
        <strain evidence="8 9">Ad2</strain>
    </source>
</reference>
<dbReference type="GO" id="GO:0005886">
    <property type="term" value="C:plasma membrane"/>
    <property type="evidence" value="ECO:0007669"/>
    <property type="project" value="UniProtKB-SubCell"/>
</dbReference>
<dbReference type="GO" id="GO:0042970">
    <property type="term" value="F:homoserine transmembrane transporter activity"/>
    <property type="evidence" value="ECO:0007669"/>
    <property type="project" value="TreeGrafter"/>
</dbReference>
<dbReference type="STRING" id="989403.SAMN05421798_101502"/>
<proteinExistence type="inferred from homology"/>
<comment type="caution">
    <text evidence="8">The sequence shown here is derived from an EMBL/GenBank/DDBJ whole genome shotgun (WGS) entry which is preliminary data.</text>
</comment>
<name>A0A165YNS0_9HYPH</name>
<evidence type="ECO:0000256" key="7">
    <source>
        <dbReference type="SAM" id="Phobius"/>
    </source>
</evidence>
<protein>
    <submittedName>
        <fullName evidence="8">Homoserine/homoserine lactone efflux protein</fullName>
    </submittedName>
</protein>
<evidence type="ECO:0000256" key="6">
    <source>
        <dbReference type="ARBA" id="ARBA00023136"/>
    </source>
</evidence>
<comment type="subcellular location">
    <subcellularLocation>
        <location evidence="1">Cell membrane</location>
        <topology evidence="1">Multi-pass membrane protein</topology>
    </subcellularLocation>
</comment>
<evidence type="ECO:0000256" key="3">
    <source>
        <dbReference type="ARBA" id="ARBA00022475"/>
    </source>
</evidence>
<dbReference type="AlphaFoldDB" id="A0A165YNS0"/>
<sequence>MDIYYWVIFFATVLGVSLIPGPSTLIAFTHGATYGWSRSAYTAFGNSTASVLQASAASAGLGVIITSSALMFAAIKYAGAAYLIYVGIQMWHSAARPVSLASQDRHHGRLSRKLFSGGFTVAISNPKAIAFFTALFPQFMSADGNSWAQLSMMIVLVGLGAFLVAMIYGCLGAWVRGLELSKSLMSRIYKTTGGLFVASGFGLAASRNG</sequence>
<keyword evidence="3" id="KW-1003">Cell membrane</keyword>
<evidence type="ECO:0000256" key="1">
    <source>
        <dbReference type="ARBA" id="ARBA00004651"/>
    </source>
</evidence>
<dbReference type="Pfam" id="PF01810">
    <property type="entry name" value="LysE"/>
    <property type="match status" value="1"/>
</dbReference>
<keyword evidence="9" id="KW-1185">Reference proteome</keyword>
<evidence type="ECO:0000256" key="5">
    <source>
        <dbReference type="ARBA" id="ARBA00022989"/>
    </source>
</evidence>
<feature type="transmembrane region" description="Helical" evidence="7">
    <location>
        <begin position="148"/>
        <end position="175"/>
    </location>
</feature>
<keyword evidence="6 7" id="KW-0472">Membrane</keyword>
<keyword evidence="5 7" id="KW-1133">Transmembrane helix</keyword>
<dbReference type="InterPro" id="IPR001123">
    <property type="entry name" value="LeuE-type"/>
</dbReference>
<evidence type="ECO:0000313" key="8">
    <source>
        <dbReference type="EMBL" id="KZL19020.1"/>
    </source>
</evidence>
<dbReference type="OrthoDB" id="9804822at2"/>
<feature type="transmembrane region" description="Helical" evidence="7">
    <location>
        <begin position="114"/>
        <end position="136"/>
    </location>
</feature>
<evidence type="ECO:0000256" key="2">
    <source>
        <dbReference type="ARBA" id="ARBA00007928"/>
    </source>
</evidence>
<accession>A0A165YNS0</accession>
<dbReference type="PANTHER" id="PTHR30086">
    <property type="entry name" value="ARGININE EXPORTER PROTEIN ARGO"/>
    <property type="match status" value="1"/>
</dbReference>